<keyword evidence="13" id="KW-1185">Reference proteome</keyword>
<proteinExistence type="inferred from homology"/>
<protein>
    <submittedName>
        <fullName evidence="12">Amino acid permease</fullName>
    </submittedName>
</protein>
<name>A0A6N7W725_9ACTO</name>
<evidence type="ECO:0000256" key="8">
    <source>
        <dbReference type="ARBA" id="ARBA00022989"/>
    </source>
</evidence>
<feature type="transmembrane region" description="Helical" evidence="10">
    <location>
        <begin position="412"/>
        <end position="430"/>
    </location>
</feature>
<feature type="transmembrane region" description="Helical" evidence="10">
    <location>
        <begin position="27"/>
        <end position="45"/>
    </location>
</feature>
<evidence type="ECO:0000256" key="4">
    <source>
        <dbReference type="ARBA" id="ARBA00022475"/>
    </source>
</evidence>
<keyword evidence="4" id="KW-1003">Cell membrane</keyword>
<dbReference type="EMBL" id="VULO01000013">
    <property type="protein sequence ID" value="MSS85181.1"/>
    <property type="molecule type" value="Genomic_DNA"/>
</dbReference>
<keyword evidence="8 10" id="KW-1133">Transmembrane helix</keyword>
<keyword evidence="6 10" id="KW-0812">Transmembrane</keyword>
<dbReference type="FunFam" id="1.20.1740.10:FF:000001">
    <property type="entry name" value="Amino acid permease"/>
    <property type="match status" value="1"/>
</dbReference>
<organism evidence="12 13">
    <name type="scientific">Scrofimicrobium canadense</name>
    <dbReference type="NCBI Taxonomy" id="2652290"/>
    <lineage>
        <taxon>Bacteria</taxon>
        <taxon>Bacillati</taxon>
        <taxon>Actinomycetota</taxon>
        <taxon>Actinomycetes</taxon>
        <taxon>Actinomycetales</taxon>
        <taxon>Actinomycetaceae</taxon>
        <taxon>Scrofimicrobium</taxon>
    </lineage>
</organism>
<evidence type="ECO:0000256" key="3">
    <source>
        <dbReference type="ARBA" id="ARBA00022448"/>
    </source>
</evidence>
<dbReference type="Pfam" id="PF00324">
    <property type="entry name" value="AA_permease"/>
    <property type="match status" value="1"/>
</dbReference>
<keyword evidence="3" id="KW-0813">Transport</keyword>
<evidence type="ECO:0000259" key="11">
    <source>
        <dbReference type="Pfam" id="PF00324"/>
    </source>
</evidence>
<evidence type="ECO:0000256" key="1">
    <source>
        <dbReference type="ARBA" id="ARBA00004429"/>
    </source>
</evidence>
<evidence type="ECO:0000256" key="7">
    <source>
        <dbReference type="ARBA" id="ARBA00022970"/>
    </source>
</evidence>
<evidence type="ECO:0000256" key="9">
    <source>
        <dbReference type="ARBA" id="ARBA00023136"/>
    </source>
</evidence>
<reference evidence="12 13" key="1">
    <citation type="submission" date="2019-08" db="EMBL/GenBank/DDBJ databases">
        <title>In-depth cultivation of the pig gut microbiome towards novel bacterial diversity and tailored functional studies.</title>
        <authorList>
            <person name="Wylensek D."/>
            <person name="Hitch T.C.A."/>
            <person name="Clavel T."/>
        </authorList>
    </citation>
    <scope>NUCLEOTIDE SEQUENCE [LARGE SCALE GENOMIC DNA]</scope>
    <source>
        <strain evidence="12 13">WB03_NA08</strain>
    </source>
</reference>
<comment type="similarity">
    <text evidence="2">Belongs to the amino acid-polyamine-organocation (APC) superfamily. Amino acid transporter (AAT) (TC 2.A.3.1) family.</text>
</comment>
<evidence type="ECO:0000256" key="5">
    <source>
        <dbReference type="ARBA" id="ARBA00022519"/>
    </source>
</evidence>
<feature type="transmembrane region" description="Helical" evidence="10">
    <location>
        <begin position="263"/>
        <end position="283"/>
    </location>
</feature>
<dbReference type="InterPro" id="IPR004840">
    <property type="entry name" value="Amino_acid_permease_CS"/>
</dbReference>
<feature type="transmembrane region" description="Helical" evidence="10">
    <location>
        <begin position="383"/>
        <end position="406"/>
    </location>
</feature>
<gene>
    <name evidence="12" type="ORF">FYJ24_10520</name>
</gene>
<feature type="transmembrane region" description="Helical" evidence="10">
    <location>
        <begin position="178"/>
        <end position="203"/>
    </location>
</feature>
<comment type="caution">
    <text evidence="12">The sequence shown here is derived from an EMBL/GenBank/DDBJ whole genome shotgun (WGS) entry which is preliminary data.</text>
</comment>
<dbReference type="Gene3D" id="1.20.1740.10">
    <property type="entry name" value="Amino acid/polyamine transporter I"/>
    <property type="match status" value="1"/>
</dbReference>
<dbReference type="InterPro" id="IPR004841">
    <property type="entry name" value="AA-permease/SLC12A_dom"/>
</dbReference>
<feature type="transmembrane region" description="Helical" evidence="10">
    <location>
        <begin position="107"/>
        <end position="125"/>
    </location>
</feature>
<dbReference type="AlphaFoldDB" id="A0A6N7W725"/>
<feature type="transmembrane region" description="Helical" evidence="10">
    <location>
        <begin position="137"/>
        <end position="158"/>
    </location>
</feature>
<dbReference type="GO" id="GO:0006865">
    <property type="term" value="P:amino acid transport"/>
    <property type="evidence" value="ECO:0007669"/>
    <property type="project" value="UniProtKB-KW"/>
</dbReference>
<comment type="subcellular location">
    <subcellularLocation>
        <location evidence="1">Cell inner membrane</location>
        <topology evidence="1">Multi-pass membrane protein</topology>
    </subcellularLocation>
</comment>
<evidence type="ECO:0000256" key="2">
    <source>
        <dbReference type="ARBA" id="ARBA00008583"/>
    </source>
</evidence>
<evidence type="ECO:0000256" key="6">
    <source>
        <dbReference type="ARBA" id="ARBA00022692"/>
    </source>
</evidence>
<dbReference type="PROSITE" id="PS00218">
    <property type="entry name" value="AMINO_ACID_PERMEASE_1"/>
    <property type="match status" value="1"/>
</dbReference>
<dbReference type="PANTHER" id="PTHR43495">
    <property type="entry name" value="GABA PERMEASE"/>
    <property type="match status" value="1"/>
</dbReference>
<feature type="domain" description="Amino acid permease/ SLC12A" evidence="11">
    <location>
        <begin position="1"/>
        <end position="435"/>
    </location>
</feature>
<feature type="transmembrane region" description="Helical" evidence="10">
    <location>
        <begin position="317"/>
        <end position="338"/>
    </location>
</feature>
<keyword evidence="5" id="KW-0997">Cell inner membrane</keyword>
<accession>A0A6N7W725</accession>
<evidence type="ECO:0000256" key="10">
    <source>
        <dbReference type="SAM" id="Phobius"/>
    </source>
</evidence>
<feature type="transmembrane region" description="Helical" evidence="10">
    <location>
        <begin position="224"/>
        <end position="243"/>
    </location>
</feature>
<dbReference type="GO" id="GO:0005886">
    <property type="term" value="C:plasma membrane"/>
    <property type="evidence" value="ECO:0007669"/>
    <property type="project" value="UniProtKB-SubCell"/>
</dbReference>
<dbReference type="PANTHER" id="PTHR43495:SF4">
    <property type="entry name" value="AROMATIC AMINO ACID TRANSPORT PROTEIN AROP"/>
    <property type="match status" value="1"/>
</dbReference>
<feature type="transmembrane region" description="Helical" evidence="10">
    <location>
        <begin position="79"/>
        <end position="101"/>
    </location>
</feature>
<keyword evidence="9 10" id="KW-0472">Membrane</keyword>
<evidence type="ECO:0000313" key="12">
    <source>
        <dbReference type="EMBL" id="MSS85181.1"/>
    </source>
</evidence>
<dbReference type="PIRSF" id="PIRSF006060">
    <property type="entry name" value="AA_transporter"/>
    <property type="match status" value="1"/>
</dbReference>
<keyword evidence="7" id="KW-0029">Amino-acid transport</keyword>
<dbReference type="GO" id="GO:0055085">
    <property type="term" value="P:transmembrane transport"/>
    <property type="evidence" value="ECO:0007669"/>
    <property type="project" value="InterPro"/>
</dbReference>
<dbReference type="Proteomes" id="UP000470875">
    <property type="component" value="Unassembled WGS sequence"/>
</dbReference>
<evidence type="ECO:0000313" key="13">
    <source>
        <dbReference type="Proteomes" id="UP000470875"/>
    </source>
</evidence>
<feature type="transmembrane region" description="Helical" evidence="10">
    <location>
        <begin position="344"/>
        <end position="362"/>
    </location>
</feature>
<sequence length="450" mass="49078">MIALGGAIGTGLFYGSASSIQLAGPSVLVTYLFGGLVIFLVMRAVGEMSVHTPVAGAFSHYAYQNWSPRAGFISGWNYWFNYVLVAMSELSVVGIYINYWFPAVPTWLTAAFCIFFITVINLVSVKAFGEFELWFALVKVAAIIGMIVLGVFVVIKGTTSNPDLPPPSFTNLWEFGGFFPNGISGAFMALVVVMFSFGGIELIAITAGEAQNPARTIPKAINQVIYRILLFYIGSLAVIMAVIPWTKIDGELSPFVQIFDSAGISVAAHILNFVVLAAALSVYNSGLYSNGRMLYSLAGQGNAPKAFTKVSSRGTPYVGVLASSAVTVIAVIVVMIWHDFAFNYMLSIALIAGIINWMMIMITQWKFRRRIGPDEVKKLTFRLPGGTFSTVFVMVFLAIVVVQMALSPNYRMAVIIGPLWLILLAVSYEVKRKRNEKSERVVSQSAESES</sequence>